<evidence type="ECO:0000256" key="4">
    <source>
        <dbReference type="ARBA" id="ARBA00023453"/>
    </source>
</evidence>
<comment type="similarity">
    <text evidence="4">Belongs to the class I-like SAM-binding methyltransferase superfamily. Cation-dependent O-methyltransferase family.</text>
</comment>
<keyword evidence="6" id="KW-1185">Reference proteome</keyword>
<evidence type="ECO:0000256" key="1">
    <source>
        <dbReference type="ARBA" id="ARBA00022603"/>
    </source>
</evidence>
<dbReference type="STRING" id="77044.A0A1W2TAR0"/>
<dbReference type="PANTHER" id="PTHR43167">
    <property type="entry name" value="PUTATIVE (AFU_ORTHOLOGUE AFUA_6G01830)-RELATED"/>
    <property type="match status" value="1"/>
</dbReference>
<dbReference type="InterPro" id="IPR002935">
    <property type="entry name" value="SAM_O-MeTrfase"/>
</dbReference>
<dbReference type="Pfam" id="PF13578">
    <property type="entry name" value="Methyltransf_24"/>
    <property type="match status" value="1"/>
</dbReference>
<protein>
    <submittedName>
        <fullName evidence="5">Putative O methyltransferase</fullName>
    </submittedName>
</protein>
<name>A0A1W2TAR0_ROSNE</name>
<evidence type="ECO:0000313" key="5">
    <source>
        <dbReference type="EMBL" id="GAP82683.2"/>
    </source>
</evidence>
<dbReference type="AlphaFoldDB" id="A0A1W2TAR0"/>
<sequence>MTPTPINASSTLDASERVKALLRRLHSDSLAQEEELNRPGGPLEALTAAMAEHGAAGEAGAAALADCRRRFDDLMRDKMIALEEGKALFVYHLVRALSATRVVEAGTSFGLSTIYLALAVGQNASGPGAASASAKVIATENEPGKIALARRHWAEAGPEVEPWIELREGDLRRTLAVDMPEEIDFVLFDIWTPMVLPTLRVLEPKLKKGAVIVSDNVVSAADGYREFHEYLETHRSAYRTLVLPYSGGLEFTVYDP</sequence>
<dbReference type="SUPFAM" id="SSF53335">
    <property type="entry name" value="S-adenosyl-L-methionine-dependent methyltransferases"/>
    <property type="match status" value="1"/>
</dbReference>
<keyword evidence="2 5" id="KW-0808">Transferase</keyword>
<keyword evidence="3" id="KW-0949">S-adenosyl-L-methionine</keyword>
<dbReference type="CDD" id="cd02440">
    <property type="entry name" value="AdoMet_MTases"/>
    <property type="match status" value="1"/>
</dbReference>
<dbReference type="OMA" id="YICLEAD"/>
<dbReference type="OrthoDB" id="4863010at2759"/>
<evidence type="ECO:0000256" key="3">
    <source>
        <dbReference type="ARBA" id="ARBA00022691"/>
    </source>
</evidence>
<dbReference type="PROSITE" id="PS51682">
    <property type="entry name" value="SAM_OMT_I"/>
    <property type="match status" value="1"/>
</dbReference>
<dbReference type="GO" id="GO:0032259">
    <property type="term" value="P:methylation"/>
    <property type="evidence" value="ECO:0007669"/>
    <property type="project" value="UniProtKB-KW"/>
</dbReference>
<proteinExistence type="inferred from homology"/>
<dbReference type="GO" id="GO:0008171">
    <property type="term" value="F:O-methyltransferase activity"/>
    <property type="evidence" value="ECO:0007669"/>
    <property type="project" value="InterPro"/>
</dbReference>
<accession>A0A1W2TAR0</accession>
<dbReference type="Proteomes" id="UP000054516">
    <property type="component" value="Unassembled WGS sequence"/>
</dbReference>
<evidence type="ECO:0000256" key="2">
    <source>
        <dbReference type="ARBA" id="ARBA00022679"/>
    </source>
</evidence>
<reference evidence="5" key="1">
    <citation type="submission" date="2016-03" db="EMBL/GenBank/DDBJ databases">
        <title>Draft genome sequence of Rosellinia necatrix.</title>
        <authorList>
            <person name="Kanematsu S."/>
        </authorList>
    </citation>
    <scope>NUCLEOTIDE SEQUENCE [LARGE SCALE GENOMIC DNA]</scope>
    <source>
        <strain evidence="5">W97</strain>
    </source>
</reference>
<gene>
    <name evidence="5" type="ORF">SAMD00023353_0701670</name>
</gene>
<organism evidence="5">
    <name type="scientific">Rosellinia necatrix</name>
    <name type="common">White root-rot fungus</name>
    <dbReference type="NCBI Taxonomy" id="77044"/>
    <lineage>
        <taxon>Eukaryota</taxon>
        <taxon>Fungi</taxon>
        <taxon>Dikarya</taxon>
        <taxon>Ascomycota</taxon>
        <taxon>Pezizomycotina</taxon>
        <taxon>Sordariomycetes</taxon>
        <taxon>Xylariomycetidae</taxon>
        <taxon>Xylariales</taxon>
        <taxon>Xylariaceae</taxon>
        <taxon>Rosellinia</taxon>
    </lineage>
</organism>
<dbReference type="PANTHER" id="PTHR43167:SF1">
    <property type="entry name" value="PUTATIVE (AFU_ORTHOLOGUE AFUA_6G01830)-RELATED"/>
    <property type="match status" value="1"/>
</dbReference>
<evidence type="ECO:0000313" key="6">
    <source>
        <dbReference type="Proteomes" id="UP000054516"/>
    </source>
</evidence>
<dbReference type="EMBL" id="DF977452">
    <property type="protein sequence ID" value="GAP82683.2"/>
    <property type="molecule type" value="Genomic_DNA"/>
</dbReference>
<dbReference type="InterPro" id="IPR029063">
    <property type="entry name" value="SAM-dependent_MTases_sf"/>
</dbReference>
<dbReference type="Gene3D" id="3.40.50.150">
    <property type="entry name" value="Vaccinia Virus protein VP39"/>
    <property type="match status" value="1"/>
</dbReference>
<keyword evidence="1 5" id="KW-0489">Methyltransferase</keyword>